<dbReference type="Pfam" id="PF01882">
    <property type="entry name" value="DUF58"/>
    <property type="match status" value="1"/>
</dbReference>
<feature type="compositionally biased region" description="Low complexity" evidence="1">
    <location>
        <begin position="416"/>
        <end position="428"/>
    </location>
</feature>
<gene>
    <name evidence="3" type="ORF">P5G52_09620</name>
</gene>
<feature type="region of interest" description="Disordered" evidence="1">
    <location>
        <begin position="406"/>
        <end position="437"/>
    </location>
</feature>
<dbReference type="Proteomes" id="UP001174209">
    <property type="component" value="Unassembled WGS sequence"/>
</dbReference>
<keyword evidence="4" id="KW-1185">Reference proteome</keyword>
<proteinExistence type="predicted"/>
<comment type="caution">
    <text evidence="3">The sequence shown here is derived from an EMBL/GenBank/DDBJ whole genome shotgun (WGS) entry which is preliminary data.</text>
</comment>
<feature type="domain" description="DUF58" evidence="2">
    <location>
        <begin position="196"/>
        <end position="371"/>
    </location>
</feature>
<dbReference type="RefSeq" id="WP_301226853.1">
    <property type="nucleotide sequence ID" value="NZ_JAROCG010000001.1"/>
</dbReference>
<evidence type="ECO:0000256" key="1">
    <source>
        <dbReference type="SAM" id="MobiDB-lite"/>
    </source>
</evidence>
<dbReference type="PANTHER" id="PTHR33608:SF14">
    <property type="entry name" value="POSSIBLE CONSERVED SECRETED PROTEIN"/>
    <property type="match status" value="1"/>
</dbReference>
<sequence>MARRAEARSPVWALAVIITLVCIVAGLVAGRPDTVALATPFALLALAGRPGPRATGEPPVRITADRRAGGSRLRLVLAPQLPGGGAAGRRLVAVTLAAPGCPPDALVLRADEECPLLVDAPLSGELDVLSYGAAGFRPDLSGAAPFVAAPPVRVSILPPVGPALAHPVSRRLVGLAGTHASRRPGEGGELRSIAPLQPGDRLRRIDWRATARRSADQDRLMVRRTFADAEASVLLVIDQGHDLPASTAAWFAAGPQRLVPGSLHVARAAATTVAASYLAVGDRVGLDDLSGTRRALRSAAGVRHLEQIRTRLAGTSVVPRRRRRRDPAPPRGAVVVVFSAFLDAEPARLLRLWHAQGHLVAGVDCMPPLDRSESTVAQAQAVRLTLLRRCLLIEDLQREGIPVFRGASADPRLDGRTGSSGAAGDSGTYPGADSGADPGTDLAMGLRLLARQAGRRTGLGFGQGSPQGSGWSVP</sequence>
<accession>A0ABT8K125</accession>
<organism evidence="3 4">
    <name type="scientific">Arthrobacter burdickii</name>
    <dbReference type="NCBI Taxonomy" id="3035920"/>
    <lineage>
        <taxon>Bacteria</taxon>
        <taxon>Bacillati</taxon>
        <taxon>Actinomycetota</taxon>
        <taxon>Actinomycetes</taxon>
        <taxon>Micrococcales</taxon>
        <taxon>Micrococcaceae</taxon>
        <taxon>Arthrobacter</taxon>
    </lineage>
</organism>
<dbReference type="InterPro" id="IPR002881">
    <property type="entry name" value="DUF58"/>
</dbReference>
<protein>
    <submittedName>
        <fullName evidence="3">DUF58 domain-containing protein</fullName>
    </submittedName>
</protein>
<reference evidence="3" key="1">
    <citation type="submission" date="2023-06" db="EMBL/GenBank/DDBJ databases">
        <title>MT1 and MT2 Draft Genomes of Novel Species.</title>
        <authorList>
            <person name="Venkateswaran K."/>
        </authorList>
    </citation>
    <scope>NUCLEOTIDE SEQUENCE</scope>
    <source>
        <strain evidence="3">IIF3SC-B10</strain>
    </source>
</reference>
<evidence type="ECO:0000259" key="2">
    <source>
        <dbReference type="Pfam" id="PF01882"/>
    </source>
</evidence>
<evidence type="ECO:0000313" key="4">
    <source>
        <dbReference type="Proteomes" id="UP001174209"/>
    </source>
</evidence>
<dbReference type="EMBL" id="JAROCG010000001">
    <property type="protein sequence ID" value="MDN4611126.1"/>
    <property type="molecule type" value="Genomic_DNA"/>
</dbReference>
<evidence type="ECO:0000313" key="3">
    <source>
        <dbReference type="EMBL" id="MDN4611126.1"/>
    </source>
</evidence>
<dbReference type="PANTHER" id="PTHR33608">
    <property type="entry name" value="BLL2464 PROTEIN"/>
    <property type="match status" value="1"/>
</dbReference>
<name>A0ABT8K125_9MICC</name>